<dbReference type="Pfam" id="PF00048">
    <property type="entry name" value="IL8"/>
    <property type="match status" value="1"/>
</dbReference>
<accession>A0A9Q1IL58</accession>
<dbReference type="EMBL" id="JAINUF010000013">
    <property type="protein sequence ID" value="KAJ8343888.1"/>
    <property type="molecule type" value="Genomic_DNA"/>
</dbReference>
<evidence type="ECO:0000256" key="4">
    <source>
        <dbReference type="ARBA" id="ARBA00022525"/>
    </source>
</evidence>
<organism evidence="8 9">
    <name type="scientific">Synaphobranchus kaupii</name>
    <name type="common">Kaup's arrowtooth eel</name>
    <dbReference type="NCBI Taxonomy" id="118154"/>
    <lineage>
        <taxon>Eukaryota</taxon>
        <taxon>Metazoa</taxon>
        <taxon>Chordata</taxon>
        <taxon>Craniata</taxon>
        <taxon>Vertebrata</taxon>
        <taxon>Euteleostomi</taxon>
        <taxon>Actinopterygii</taxon>
        <taxon>Neopterygii</taxon>
        <taxon>Teleostei</taxon>
        <taxon>Anguilliformes</taxon>
        <taxon>Synaphobranchidae</taxon>
        <taxon>Synaphobranchus</taxon>
    </lineage>
</organism>
<protein>
    <recommendedName>
        <fullName evidence="7">Chemokine interleukin-8-like domain-containing protein</fullName>
    </recommendedName>
</protein>
<evidence type="ECO:0000259" key="7">
    <source>
        <dbReference type="SMART" id="SM00199"/>
    </source>
</evidence>
<dbReference type="GO" id="GO:0008009">
    <property type="term" value="F:chemokine activity"/>
    <property type="evidence" value="ECO:0007669"/>
    <property type="project" value="InterPro"/>
</dbReference>
<evidence type="ECO:0000256" key="2">
    <source>
        <dbReference type="ARBA" id="ARBA00010868"/>
    </source>
</evidence>
<evidence type="ECO:0000256" key="1">
    <source>
        <dbReference type="ARBA" id="ARBA00004613"/>
    </source>
</evidence>
<dbReference type="AlphaFoldDB" id="A0A9Q1IL58"/>
<evidence type="ECO:0000313" key="9">
    <source>
        <dbReference type="Proteomes" id="UP001152622"/>
    </source>
</evidence>
<keyword evidence="9" id="KW-1185">Reference proteome</keyword>
<feature type="domain" description="Chemokine interleukin-8-like" evidence="7">
    <location>
        <begin position="35"/>
        <end position="93"/>
    </location>
</feature>
<dbReference type="SMART" id="SM00199">
    <property type="entry name" value="SCY"/>
    <property type="match status" value="1"/>
</dbReference>
<evidence type="ECO:0000256" key="5">
    <source>
        <dbReference type="ARBA" id="ARBA00022729"/>
    </source>
</evidence>
<keyword evidence="3" id="KW-0202">Cytokine</keyword>
<dbReference type="InterPro" id="IPR036048">
    <property type="entry name" value="Interleukin_8-like_sf"/>
</dbReference>
<evidence type="ECO:0000313" key="8">
    <source>
        <dbReference type="EMBL" id="KAJ8343888.1"/>
    </source>
</evidence>
<keyword evidence="5 6" id="KW-0732">Signal</keyword>
<comment type="subcellular location">
    <subcellularLocation>
        <location evidence="1">Secreted</location>
    </subcellularLocation>
</comment>
<keyword evidence="4" id="KW-0964">Secreted</keyword>
<gene>
    <name evidence="8" type="ORF">SKAU_G00312170</name>
</gene>
<dbReference type="Gene3D" id="2.40.50.40">
    <property type="match status" value="1"/>
</dbReference>
<evidence type="ECO:0000256" key="6">
    <source>
        <dbReference type="SAM" id="SignalP"/>
    </source>
</evidence>
<feature type="signal peptide" evidence="6">
    <location>
        <begin position="1"/>
        <end position="28"/>
    </location>
</feature>
<reference evidence="8" key="1">
    <citation type="journal article" date="2023" name="Science">
        <title>Genome structures resolve the early diversification of teleost fishes.</title>
        <authorList>
            <person name="Parey E."/>
            <person name="Louis A."/>
            <person name="Montfort J."/>
            <person name="Bouchez O."/>
            <person name="Roques C."/>
            <person name="Iampietro C."/>
            <person name="Lluch J."/>
            <person name="Castinel A."/>
            <person name="Donnadieu C."/>
            <person name="Desvignes T."/>
            <person name="Floi Bucao C."/>
            <person name="Jouanno E."/>
            <person name="Wen M."/>
            <person name="Mejri S."/>
            <person name="Dirks R."/>
            <person name="Jansen H."/>
            <person name="Henkel C."/>
            <person name="Chen W.J."/>
            <person name="Zahm M."/>
            <person name="Cabau C."/>
            <person name="Klopp C."/>
            <person name="Thompson A.W."/>
            <person name="Robinson-Rechavi M."/>
            <person name="Braasch I."/>
            <person name="Lecointre G."/>
            <person name="Bobe J."/>
            <person name="Postlethwait J.H."/>
            <person name="Berthelot C."/>
            <person name="Roest Crollius H."/>
            <person name="Guiguen Y."/>
        </authorList>
    </citation>
    <scope>NUCLEOTIDE SEQUENCE</scope>
    <source>
        <strain evidence="8">WJC10195</strain>
    </source>
</reference>
<dbReference type="Proteomes" id="UP001152622">
    <property type="component" value="Chromosome 13"/>
</dbReference>
<dbReference type="GO" id="GO:0005615">
    <property type="term" value="C:extracellular space"/>
    <property type="evidence" value="ECO:0007669"/>
    <property type="project" value="UniProtKB-KW"/>
</dbReference>
<dbReference type="PANTHER" id="PTHR12015:SF183">
    <property type="entry name" value="C-C MOTIF CHEMOKINE 3"/>
    <property type="match status" value="1"/>
</dbReference>
<comment type="caution">
    <text evidence="8">The sequence shown here is derived from an EMBL/GenBank/DDBJ whole genome shotgun (WGS) entry which is preliminary data.</text>
</comment>
<dbReference type="InterPro" id="IPR039809">
    <property type="entry name" value="Chemokine_b/g/d"/>
</dbReference>
<dbReference type="PANTHER" id="PTHR12015">
    <property type="entry name" value="SMALL INDUCIBLE CYTOKINE A"/>
    <property type="match status" value="1"/>
</dbReference>
<dbReference type="InterPro" id="IPR001811">
    <property type="entry name" value="Chemokine_IL8-like_dom"/>
</dbReference>
<dbReference type="OrthoDB" id="9447832at2759"/>
<dbReference type="FunFam" id="2.40.50.40:FF:000002">
    <property type="entry name" value="C-C motif chemokine"/>
    <property type="match status" value="1"/>
</dbReference>
<comment type="similarity">
    <text evidence="2">Belongs to the intercrine beta (chemokine CC) family.</text>
</comment>
<name>A0A9Q1IL58_SYNKA</name>
<proteinExistence type="inferred from homology"/>
<dbReference type="SUPFAM" id="SSF54117">
    <property type="entry name" value="Interleukin 8-like chemokines"/>
    <property type="match status" value="1"/>
</dbReference>
<feature type="chain" id="PRO_5040122516" description="Chemokine interleukin-8-like domain-containing protein" evidence="6">
    <location>
        <begin position="29"/>
        <end position="104"/>
    </location>
</feature>
<sequence length="104" mass="11758">MRRGIGPTDPVHNPAVLLLVCAATLTEGLRMANKPRKCCFDFAKRQFPLKRLQSYKLTSQLCSNQAVMFKTYAGKLVCARASEPWVKEYIQHFDKKNAGKQGQL</sequence>
<evidence type="ECO:0000256" key="3">
    <source>
        <dbReference type="ARBA" id="ARBA00022514"/>
    </source>
</evidence>
<dbReference type="GO" id="GO:0006955">
    <property type="term" value="P:immune response"/>
    <property type="evidence" value="ECO:0007669"/>
    <property type="project" value="InterPro"/>
</dbReference>
<dbReference type="CDD" id="cd00272">
    <property type="entry name" value="Chemokine_CC"/>
    <property type="match status" value="1"/>
</dbReference>